<keyword evidence="2" id="KW-0812">Transmembrane</keyword>
<evidence type="ECO:0000256" key="1">
    <source>
        <dbReference type="SAM" id="MobiDB-lite"/>
    </source>
</evidence>
<feature type="compositionally biased region" description="Basic and acidic residues" evidence="1">
    <location>
        <begin position="163"/>
        <end position="178"/>
    </location>
</feature>
<dbReference type="Proteomes" id="UP000177026">
    <property type="component" value="Unassembled WGS sequence"/>
</dbReference>
<keyword evidence="2" id="KW-0472">Membrane</keyword>
<evidence type="ECO:0000313" key="3">
    <source>
        <dbReference type="EMBL" id="OGK21451.1"/>
    </source>
</evidence>
<name>A0A1F7GR83_9BACT</name>
<comment type="caution">
    <text evidence="3">The sequence shown here is derived from an EMBL/GenBank/DDBJ whole genome shotgun (WGS) entry which is preliminary data.</text>
</comment>
<dbReference type="AlphaFoldDB" id="A0A1F7GR83"/>
<dbReference type="EMBL" id="MFZI01000017">
    <property type="protein sequence ID" value="OGK21451.1"/>
    <property type="molecule type" value="Genomic_DNA"/>
</dbReference>
<feature type="transmembrane region" description="Helical" evidence="2">
    <location>
        <begin position="46"/>
        <end position="68"/>
    </location>
</feature>
<evidence type="ECO:0008006" key="5">
    <source>
        <dbReference type="Google" id="ProtNLM"/>
    </source>
</evidence>
<feature type="region of interest" description="Disordered" evidence="1">
    <location>
        <begin position="150"/>
        <end position="178"/>
    </location>
</feature>
<sequence length="269" mass="30660">MDQHPMPRQITTFEFKLIGFLTLKQFIYLVIFVPLGFIVYKLFPLPLVNILLAVLIGGVGAAFAFLPVNERPLDVWIRNLTKRLTSPTQYVYKKSNQPVYFLQNLFFVSDPHRALAHIESQEKLAAYLALSKKKEVEKTKEARVSQLLKGAPPAAKNQAPPVGKKEAPPEIQTEKETHQPKPFLSGLVKNHKLIPLPGILIYVKDEKGSLVRLLKSNPHGVFATFNPLVKSEYQLETRDPKSNYFFDTMKIRIEDDNPKPIEIFSKELL</sequence>
<evidence type="ECO:0000313" key="4">
    <source>
        <dbReference type="Proteomes" id="UP000177026"/>
    </source>
</evidence>
<dbReference type="Pfam" id="PF12666">
    <property type="entry name" value="PrgI"/>
    <property type="match status" value="1"/>
</dbReference>
<dbReference type="InterPro" id="IPR024414">
    <property type="entry name" value="Uncharacterised_PrgI"/>
</dbReference>
<organism evidence="3 4">
    <name type="scientific">Candidatus Roizmanbacteria bacterium RIFCSPHIGHO2_01_FULL_39_8</name>
    <dbReference type="NCBI Taxonomy" id="1802033"/>
    <lineage>
        <taxon>Bacteria</taxon>
        <taxon>Candidatus Roizmaniibacteriota</taxon>
    </lineage>
</organism>
<feature type="transmembrane region" description="Helical" evidence="2">
    <location>
        <begin position="21"/>
        <end position="40"/>
    </location>
</feature>
<protein>
    <recommendedName>
        <fullName evidence="5">PrgI family protein</fullName>
    </recommendedName>
</protein>
<keyword evidence="2" id="KW-1133">Transmembrane helix</keyword>
<accession>A0A1F7GR83</accession>
<reference evidence="3 4" key="1">
    <citation type="journal article" date="2016" name="Nat. Commun.">
        <title>Thousands of microbial genomes shed light on interconnected biogeochemical processes in an aquifer system.</title>
        <authorList>
            <person name="Anantharaman K."/>
            <person name="Brown C.T."/>
            <person name="Hug L.A."/>
            <person name="Sharon I."/>
            <person name="Castelle C.J."/>
            <person name="Probst A.J."/>
            <person name="Thomas B.C."/>
            <person name="Singh A."/>
            <person name="Wilkins M.J."/>
            <person name="Karaoz U."/>
            <person name="Brodie E.L."/>
            <person name="Williams K.H."/>
            <person name="Hubbard S.S."/>
            <person name="Banfield J.F."/>
        </authorList>
    </citation>
    <scope>NUCLEOTIDE SEQUENCE [LARGE SCALE GENOMIC DNA]</scope>
</reference>
<proteinExistence type="predicted"/>
<gene>
    <name evidence="3" type="ORF">A2866_02025</name>
</gene>
<evidence type="ECO:0000256" key="2">
    <source>
        <dbReference type="SAM" id="Phobius"/>
    </source>
</evidence>